<protein>
    <recommendedName>
        <fullName evidence="1">TtsA-like Glycoside hydrolase family 108 domain-containing protein</fullName>
    </recommendedName>
</protein>
<accession>A0ABY6VG76</accession>
<proteinExistence type="predicted"/>
<dbReference type="Gene3D" id="1.20.141.10">
    <property type="entry name" value="Chitosanase, subunit A, domain 1"/>
    <property type="match status" value="1"/>
</dbReference>
<dbReference type="SUPFAM" id="SSF53955">
    <property type="entry name" value="Lysozyme-like"/>
    <property type="match status" value="1"/>
</dbReference>
<dbReference type="Proteomes" id="UP000317652">
    <property type="component" value="Unassembled WGS sequence"/>
</dbReference>
<evidence type="ECO:0000259" key="1">
    <source>
        <dbReference type="Pfam" id="PF05838"/>
    </source>
</evidence>
<organism evidence="2 3">
    <name type="scientific">Klebsiella spallanzanii</name>
    <dbReference type="NCBI Taxonomy" id="2587528"/>
    <lineage>
        <taxon>Bacteria</taxon>
        <taxon>Pseudomonadati</taxon>
        <taxon>Pseudomonadota</taxon>
        <taxon>Gammaproteobacteria</taxon>
        <taxon>Enterobacterales</taxon>
        <taxon>Enterobacteriaceae</taxon>
        <taxon>Klebsiella/Raoultella group</taxon>
        <taxon>Klebsiella</taxon>
    </lineage>
</organism>
<sequence length="229" mass="25270">MFSKSKIESLQLALKSLELYNGDIDGIVGPVTLSATKKFEALMVEKPYMSKPPAEAPIPDITKIDTIIDQPGSHIDEALTFTLKNEGGYINHPADQGGATNKGIMLSELSEYLGRKDVTEDELKNIDVKTITAIYKKNYWDILNLDNILDQSIATALFDMSVLCGVGTTLKICQEILGISITKRMDTQTLDALNKLPNDKFIPLFASKHIELLKKIVAKNPSQNVFLKG</sequence>
<evidence type="ECO:0000313" key="3">
    <source>
        <dbReference type="Proteomes" id="UP000317652"/>
    </source>
</evidence>
<comment type="caution">
    <text evidence="2">The sequence shown here is derived from an EMBL/GenBank/DDBJ whole genome shotgun (WGS) entry which is preliminary data.</text>
</comment>
<evidence type="ECO:0000313" key="2">
    <source>
        <dbReference type="EMBL" id="VUS69588.1"/>
    </source>
</evidence>
<dbReference type="InterPro" id="IPR008565">
    <property type="entry name" value="TtsA-like_GH18_dom"/>
</dbReference>
<keyword evidence="3" id="KW-1185">Reference proteome</keyword>
<dbReference type="CDD" id="cd13926">
    <property type="entry name" value="N-acetylmuramidase_GH108"/>
    <property type="match status" value="1"/>
</dbReference>
<reference evidence="2 3" key="1">
    <citation type="submission" date="2019-07" db="EMBL/GenBank/DDBJ databases">
        <authorList>
            <person name="Brisse S."/>
            <person name="Rodrigues C."/>
            <person name="Thorpe H."/>
        </authorList>
    </citation>
    <scope>NUCLEOTIDE SEQUENCE [LARGE SCALE GENOMIC DNA]</scope>
    <source>
        <strain evidence="2">SB6411</strain>
    </source>
</reference>
<feature type="domain" description="TtsA-like Glycoside hydrolase family 108" evidence="1">
    <location>
        <begin position="80"/>
        <end position="165"/>
    </location>
</feature>
<dbReference type="InterPro" id="IPR023346">
    <property type="entry name" value="Lysozyme-like_dom_sf"/>
</dbReference>
<dbReference type="RefSeq" id="WP_142982244.1">
    <property type="nucleotide sequence ID" value="NZ_CABGGS010000034.1"/>
</dbReference>
<dbReference type="Pfam" id="PF05838">
    <property type="entry name" value="Glyco_hydro_108"/>
    <property type="match status" value="1"/>
</dbReference>
<dbReference type="EMBL" id="CABGGS010000034">
    <property type="protein sequence ID" value="VUS69588.1"/>
    <property type="molecule type" value="Genomic_DNA"/>
</dbReference>
<name>A0ABY6VG76_9ENTR</name>
<gene>
    <name evidence="2" type="ORF">SB6411_02332</name>
</gene>